<evidence type="ECO:0000313" key="3">
    <source>
        <dbReference type="Proteomes" id="UP001313282"/>
    </source>
</evidence>
<accession>A0AAN8RN40</accession>
<keyword evidence="3" id="KW-1185">Reference proteome</keyword>
<feature type="region of interest" description="Disordered" evidence="1">
    <location>
        <begin position="1063"/>
        <end position="1097"/>
    </location>
</feature>
<feature type="compositionally biased region" description="Polar residues" evidence="1">
    <location>
        <begin position="389"/>
        <end position="398"/>
    </location>
</feature>
<dbReference type="EMBL" id="JAVHNR010000001">
    <property type="protein sequence ID" value="KAK6356788.1"/>
    <property type="molecule type" value="Genomic_DNA"/>
</dbReference>
<feature type="region of interest" description="Disordered" evidence="1">
    <location>
        <begin position="453"/>
        <end position="472"/>
    </location>
</feature>
<sequence>MIIIFYLLSYSFPQLWFPIQTFARTIPQTCDAAQFGYETFNNSSAWPSTSLPDVGCQLEQLHALQKRAPPVEVLDSLQSGRVLDLSNLEFYDEYQQLASKGYSLRVMPIPNSDISQTGSSLISNAAANYELEIQPTRYDPVKIASGIIGGAPFLDVFTALGRKPPPSLLSIFVKNPAGKTNKLKESTPYGFSTSSDIGLLVVHFAYKEKDAGYPREELFSEIMFRAWYEEVKASTEGPQDQPRLGGLKRLGYIIHEDVENKQTQKVIDLAIEMLPQNIRQVKGDEKVGTQPGFLLTLNLDSDNIIEQEAFNAILGSANGRGVAYMLNQHSQGLSGKTVLQVKVFFYASGADNPSILFRIGRLRLPQENRVPPRLPYDWARARSIPQTLDSLGRSSNEGYESGYPEGRRDFWESESLGSGTSEIGGPGEFGYSGIITDKNITTKPPKENWVRRLHRRADTSSNEDGSDEPSFEGDIFFDAVEHGKKLSKISYKPDVSPSGSTIIMNRDHYKLEYREASIDPDARAETMYLIDLLYGHAEKKIDRTGDKTEDVKKPLQNKNKLEELSVVKSMPGVPESLIYKFQFLMDKGALIVKEIDLTGNTGSQTETSISEVFFRAWYEVVTAGMFPAPAGIGLALRIRTLRMVIIEDIQDFRTTSVVQGVSELMEGAPLDEPESKEDYKNRLEIERISQVGFDGSAIILKIWAPGTQDTEDVADSLSALIGCESGKSVAKMLQDHSEILGEILIEEVVLLESNNGNGPKSYHLGYLLGRDPPDDLEDHTHSPTKDHLRYESHVERGKNMRNRAIPAQREDLSPRGSELITQKTNGYTYSLGETPQLYKKGGSQSDFLISYYLLSREFGGVTGRIAEVGGGDPEDTKVAAYIIAHSREAGLLVIKMAFKGVDLAYPKEQKFSEILYRIWFDTVSEEPANSKTKLSDLRYIGADDILNRGFKEVARHVFRRHKSLRAETQVGDSDVQFLIFDESSETSELQESFDALLATVFGRAITRMLGDHANALGRKRVTRILVLRETPDEEDEEYEDSHRNERYRKDNYSMPPFYVLYQIEGPAPGDSGGPSRQKRGSNIPIQPGRKGNLMAKL</sequence>
<comment type="caution">
    <text evidence="2">The sequence shown here is derived from an EMBL/GenBank/DDBJ whole genome shotgun (WGS) entry which is preliminary data.</text>
</comment>
<evidence type="ECO:0000256" key="1">
    <source>
        <dbReference type="SAM" id="MobiDB-lite"/>
    </source>
</evidence>
<reference evidence="2 3" key="1">
    <citation type="submission" date="2019-10" db="EMBL/GenBank/DDBJ databases">
        <authorList>
            <person name="Palmer J.M."/>
        </authorList>
    </citation>
    <scope>NUCLEOTIDE SEQUENCE [LARGE SCALE GENOMIC DNA]</scope>
    <source>
        <strain evidence="2 3">TWF718</strain>
    </source>
</reference>
<name>A0AAN8RN40_9PEZI</name>
<dbReference type="AlphaFoldDB" id="A0AAN8RN40"/>
<dbReference type="Proteomes" id="UP001313282">
    <property type="component" value="Unassembled WGS sequence"/>
</dbReference>
<feature type="region of interest" description="Disordered" evidence="1">
    <location>
        <begin position="389"/>
        <end position="427"/>
    </location>
</feature>
<organism evidence="2 3">
    <name type="scientific">Orbilia javanica</name>
    <dbReference type="NCBI Taxonomy" id="47235"/>
    <lineage>
        <taxon>Eukaryota</taxon>
        <taxon>Fungi</taxon>
        <taxon>Dikarya</taxon>
        <taxon>Ascomycota</taxon>
        <taxon>Pezizomycotina</taxon>
        <taxon>Orbiliomycetes</taxon>
        <taxon>Orbiliales</taxon>
        <taxon>Orbiliaceae</taxon>
        <taxon>Orbilia</taxon>
    </lineage>
</organism>
<proteinExistence type="predicted"/>
<protein>
    <submittedName>
        <fullName evidence="2">Uncharacterized protein</fullName>
    </submittedName>
</protein>
<evidence type="ECO:0000313" key="2">
    <source>
        <dbReference type="EMBL" id="KAK6356788.1"/>
    </source>
</evidence>
<gene>
    <name evidence="2" type="ORF">TWF718_001129</name>
</gene>